<dbReference type="InterPro" id="IPR043128">
    <property type="entry name" value="Rev_trsase/Diguanyl_cyclase"/>
</dbReference>
<dbReference type="InterPro" id="IPR052155">
    <property type="entry name" value="Biofilm_reg_signaling"/>
</dbReference>
<evidence type="ECO:0000256" key="2">
    <source>
        <dbReference type="SAM" id="Coils"/>
    </source>
</evidence>
<dbReference type="CDD" id="cd01948">
    <property type="entry name" value="EAL"/>
    <property type="match status" value="1"/>
</dbReference>
<dbReference type="OrthoDB" id="9813913at2"/>
<feature type="domain" description="GGDEF" evidence="5">
    <location>
        <begin position="334"/>
        <end position="467"/>
    </location>
</feature>
<dbReference type="SMART" id="SM00091">
    <property type="entry name" value="PAS"/>
    <property type="match status" value="1"/>
</dbReference>
<reference evidence="6 7" key="1">
    <citation type="submission" date="2018-05" db="EMBL/GenBank/DDBJ databases">
        <title>Leucothrix arctica sp. nov., isolated from Arctic seawater.</title>
        <authorList>
            <person name="Choi A."/>
            <person name="Baek K."/>
        </authorList>
    </citation>
    <scope>NUCLEOTIDE SEQUENCE [LARGE SCALE GENOMIC DNA]</scope>
    <source>
        <strain evidence="6 7">JCM 18388</strain>
    </source>
</reference>
<feature type="domain" description="EAL" evidence="4">
    <location>
        <begin position="478"/>
        <end position="728"/>
    </location>
</feature>
<dbReference type="Proteomes" id="UP000245539">
    <property type="component" value="Unassembled WGS sequence"/>
</dbReference>
<dbReference type="PANTHER" id="PTHR44757:SF4">
    <property type="entry name" value="DIGUANYLATE CYCLASE DGCE-RELATED"/>
    <property type="match status" value="1"/>
</dbReference>
<dbReference type="GO" id="GO:0003824">
    <property type="term" value="F:catalytic activity"/>
    <property type="evidence" value="ECO:0007669"/>
    <property type="project" value="UniProtKB-ARBA"/>
</dbReference>
<gene>
    <name evidence="6" type="ORF">DKW60_15920</name>
</gene>
<dbReference type="InterPro" id="IPR035965">
    <property type="entry name" value="PAS-like_dom_sf"/>
</dbReference>
<dbReference type="SMART" id="SM00267">
    <property type="entry name" value="GGDEF"/>
    <property type="match status" value="1"/>
</dbReference>
<dbReference type="InterPro" id="IPR000014">
    <property type="entry name" value="PAS"/>
</dbReference>
<dbReference type="InterPro" id="IPR029787">
    <property type="entry name" value="Nucleotide_cyclase"/>
</dbReference>
<dbReference type="InterPro" id="IPR000160">
    <property type="entry name" value="GGDEF_dom"/>
</dbReference>
<evidence type="ECO:0000259" key="5">
    <source>
        <dbReference type="PROSITE" id="PS50887"/>
    </source>
</evidence>
<evidence type="ECO:0008006" key="8">
    <source>
        <dbReference type="Google" id="ProtNLM"/>
    </source>
</evidence>
<evidence type="ECO:0000259" key="3">
    <source>
        <dbReference type="PROSITE" id="PS50112"/>
    </source>
</evidence>
<sequence>MRVAMNNTHRLVMLQHELFMALGSSSDPQEICERFTMRAIKALNLRCIYILQKENKAVGLIEQQHRIPIMAPQIESHPHLAQYLDAEIPESNGFLEERIVGNCYWYCYKVKNLGFMILERTTKAFDEGLITAMNAPISRFGQIYVDRMLFLLNEQQRHQIKTISENLKAEKNKLEHILNAINDCVLVLDAEGMVYFVNPTGRRLLAINDKSGRSQHFTQYFRILDHENSQDITREIVETCEGDGQWFYEKPVILSTTDNRMHVVRLNVQNMSKLLDTLKSDNTYYVCTFTDITEAYELEQKLKWRASHDPLTQAYNRRGFEDKMSALVGSKRYLSSALICMDLDRFKHVNDLGGHPAGDALLQQVTSLMQHEIRKNDVIARVGGDEFCVILNHCKIEVALKIAERIRKRIDRLRFSWEGSIFTIGISLGVTEIKMEDTDADAVFLRADEACLMSKENGRNQVTLAENSQSQQGSREGHMNYLHCINRALTDSDQDFRFVLYKQAIMPITDSNRKPHLEILLRIQNQGKLIPPNAFLPTAERSGKVSEIDLWVLENTLKYLRQNKDYMLNVNISGVTLSAANSRAKLFNVISEYPAEASLICLEITETSAITNLTQCIEFMEKLNYLGVCFALDDFGTGVSSFGYLKNLPVKYLKIDGSFIRDICHNEIDAIVVQSIISAANAMNISTVAEYVSDTDILDKVTQLGADFAQGYCLSQPQPLHEQTLELA</sequence>
<dbReference type="Gene3D" id="3.30.70.270">
    <property type="match status" value="1"/>
</dbReference>
<dbReference type="AlphaFoldDB" id="A0A317CFE7"/>
<keyword evidence="2" id="KW-0175">Coiled coil</keyword>
<evidence type="ECO:0000313" key="6">
    <source>
        <dbReference type="EMBL" id="PWQ94892.1"/>
    </source>
</evidence>
<dbReference type="SUPFAM" id="SSF55073">
    <property type="entry name" value="Nucleotide cyclase"/>
    <property type="match status" value="1"/>
</dbReference>
<dbReference type="PROSITE" id="PS50887">
    <property type="entry name" value="GGDEF"/>
    <property type="match status" value="1"/>
</dbReference>
<dbReference type="EMBL" id="QGKM01000052">
    <property type="protein sequence ID" value="PWQ94892.1"/>
    <property type="molecule type" value="Genomic_DNA"/>
</dbReference>
<dbReference type="NCBIfam" id="TIGR00254">
    <property type="entry name" value="GGDEF"/>
    <property type="match status" value="1"/>
</dbReference>
<dbReference type="Gene3D" id="3.20.20.450">
    <property type="entry name" value="EAL domain"/>
    <property type="match status" value="1"/>
</dbReference>
<dbReference type="Pfam" id="PF00563">
    <property type="entry name" value="EAL"/>
    <property type="match status" value="1"/>
</dbReference>
<keyword evidence="7" id="KW-1185">Reference proteome</keyword>
<feature type="coiled-coil region" evidence="2">
    <location>
        <begin position="153"/>
        <end position="180"/>
    </location>
</feature>
<dbReference type="PROSITE" id="PS50112">
    <property type="entry name" value="PAS"/>
    <property type="match status" value="1"/>
</dbReference>
<name>A0A317CFE7_9GAMM</name>
<evidence type="ECO:0000259" key="4">
    <source>
        <dbReference type="PROSITE" id="PS50883"/>
    </source>
</evidence>
<accession>A0A317CFE7</accession>
<protein>
    <recommendedName>
        <fullName evidence="8">GGDEF domain-containing protein</fullName>
    </recommendedName>
</protein>
<comment type="cofactor">
    <cofactor evidence="1">
        <name>Mg(2+)</name>
        <dbReference type="ChEBI" id="CHEBI:18420"/>
    </cofactor>
</comment>
<comment type="caution">
    <text evidence="6">The sequence shown here is derived from an EMBL/GenBank/DDBJ whole genome shotgun (WGS) entry which is preliminary data.</text>
</comment>
<dbReference type="InterPro" id="IPR001633">
    <property type="entry name" value="EAL_dom"/>
</dbReference>
<dbReference type="SUPFAM" id="SSF141868">
    <property type="entry name" value="EAL domain-like"/>
    <property type="match status" value="1"/>
</dbReference>
<dbReference type="Pfam" id="PF00990">
    <property type="entry name" value="GGDEF"/>
    <property type="match status" value="1"/>
</dbReference>
<dbReference type="SUPFAM" id="SSF55785">
    <property type="entry name" value="PYP-like sensor domain (PAS domain)"/>
    <property type="match status" value="1"/>
</dbReference>
<proteinExistence type="predicted"/>
<dbReference type="PROSITE" id="PS50883">
    <property type="entry name" value="EAL"/>
    <property type="match status" value="1"/>
</dbReference>
<evidence type="ECO:0000256" key="1">
    <source>
        <dbReference type="ARBA" id="ARBA00001946"/>
    </source>
</evidence>
<dbReference type="PANTHER" id="PTHR44757">
    <property type="entry name" value="DIGUANYLATE CYCLASE DGCP"/>
    <property type="match status" value="1"/>
</dbReference>
<feature type="domain" description="PAS" evidence="3">
    <location>
        <begin position="170"/>
        <end position="243"/>
    </location>
</feature>
<dbReference type="Gene3D" id="3.30.450.20">
    <property type="entry name" value="PAS domain"/>
    <property type="match status" value="1"/>
</dbReference>
<dbReference type="InterPro" id="IPR035919">
    <property type="entry name" value="EAL_sf"/>
</dbReference>
<dbReference type="CDD" id="cd01949">
    <property type="entry name" value="GGDEF"/>
    <property type="match status" value="1"/>
</dbReference>
<dbReference type="FunFam" id="3.30.70.270:FF:000001">
    <property type="entry name" value="Diguanylate cyclase domain protein"/>
    <property type="match status" value="1"/>
</dbReference>
<evidence type="ECO:0000313" key="7">
    <source>
        <dbReference type="Proteomes" id="UP000245539"/>
    </source>
</evidence>
<dbReference type="SMART" id="SM00052">
    <property type="entry name" value="EAL"/>
    <property type="match status" value="1"/>
</dbReference>
<organism evidence="6 7">
    <name type="scientific">Leucothrix pacifica</name>
    <dbReference type="NCBI Taxonomy" id="1247513"/>
    <lineage>
        <taxon>Bacteria</taxon>
        <taxon>Pseudomonadati</taxon>
        <taxon>Pseudomonadota</taxon>
        <taxon>Gammaproteobacteria</taxon>
        <taxon>Thiotrichales</taxon>
        <taxon>Thiotrichaceae</taxon>
        <taxon>Leucothrix</taxon>
    </lineage>
</organism>